<dbReference type="Proteomes" id="UP001335648">
    <property type="component" value="Unassembled WGS sequence"/>
</dbReference>
<name>A0AAN8C7R2_9TELE</name>
<gene>
    <name evidence="3" type="ORF">CesoFtcFv8_008166</name>
</gene>
<keyword evidence="4" id="KW-1185">Reference proteome</keyword>
<dbReference type="EMBL" id="JAULUE010002052">
    <property type="protein sequence ID" value="KAK5898607.1"/>
    <property type="molecule type" value="Genomic_DNA"/>
</dbReference>
<evidence type="ECO:0008006" key="5">
    <source>
        <dbReference type="Google" id="ProtNLM"/>
    </source>
</evidence>
<proteinExistence type="predicted"/>
<organism evidence="3 4">
    <name type="scientific">Champsocephalus esox</name>
    <name type="common">pike icefish</name>
    <dbReference type="NCBI Taxonomy" id="159716"/>
    <lineage>
        <taxon>Eukaryota</taxon>
        <taxon>Metazoa</taxon>
        <taxon>Chordata</taxon>
        <taxon>Craniata</taxon>
        <taxon>Vertebrata</taxon>
        <taxon>Euteleostomi</taxon>
        <taxon>Actinopterygii</taxon>
        <taxon>Neopterygii</taxon>
        <taxon>Teleostei</taxon>
        <taxon>Neoteleostei</taxon>
        <taxon>Acanthomorphata</taxon>
        <taxon>Eupercaria</taxon>
        <taxon>Perciformes</taxon>
        <taxon>Notothenioidei</taxon>
        <taxon>Channichthyidae</taxon>
        <taxon>Champsocephalus</taxon>
    </lineage>
</organism>
<accession>A0AAN8C7R2</accession>
<comment type="caution">
    <text evidence="3">The sequence shown here is derived from an EMBL/GenBank/DDBJ whole genome shotgun (WGS) entry which is preliminary data.</text>
</comment>
<dbReference type="SUPFAM" id="SSF81321">
    <property type="entry name" value="Family A G protein-coupled receptor-like"/>
    <property type="match status" value="1"/>
</dbReference>
<protein>
    <recommendedName>
        <fullName evidence="5">G-protein coupled receptors family 1 profile domain-containing protein</fullName>
    </recommendedName>
</protein>
<feature type="compositionally biased region" description="Basic residues" evidence="1">
    <location>
        <begin position="121"/>
        <end position="136"/>
    </location>
</feature>
<dbReference type="AlphaFoldDB" id="A0AAN8C7R2"/>
<reference evidence="3 4" key="1">
    <citation type="journal article" date="2023" name="Mol. Biol. Evol.">
        <title>Genomics of Secondarily Temperate Adaptation in the Only Non-Antarctic Icefish.</title>
        <authorList>
            <person name="Rivera-Colon A.G."/>
            <person name="Rayamajhi N."/>
            <person name="Minhas B.F."/>
            <person name="Madrigal G."/>
            <person name="Bilyk K.T."/>
            <person name="Yoon V."/>
            <person name="Hune M."/>
            <person name="Gregory S."/>
            <person name="Cheng C.H.C."/>
            <person name="Catchen J.M."/>
        </authorList>
    </citation>
    <scope>NUCLEOTIDE SEQUENCE [LARGE SCALE GENOMIC DNA]</scope>
    <source>
        <strain evidence="3">JC2023a</strain>
    </source>
</reference>
<keyword evidence="2" id="KW-1133">Transmembrane helix</keyword>
<evidence type="ECO:0000256" key="2">
    <source>
        <dbReference type="SAM" id="Phobius"/>
    </source>
</evidence>
<dbReference type="Gene3D" id="1.20.1070.10">
    <property type="entry name" value="Rhodopsin 7-helix transmembrane proteins"/>
    <property type="match status" value="1"/>
</dbReference>
<feature type="region of interest" description="Disordered" evidence="1">
    <location>
        <begin position="117"/>
        <end position="136"/>
    </location>
</feature>
<keyword evidence="2" id="KW-0472">Membrane</keyword>
<evidence type="ECO:0000256" key="1">
    <source>
        <dbReference type="SAM" id="MobiDB-lite"/>
    </source>
</evidence>
<feature type="transmembrane region" description="Helical" evidence="2">
    <location>
        <begin position="35"/>
        <end position="58"/>
    </location>
</feature>
<sequence>MSLSAGDAPPPGATATWCWGGGRDPPLSDQGETIIGVYLLLLGWLSWFGNSIVLFVLLRQRSSLQPTDFLTFNLAVSDASISVFGYSRGIIEIFNVFQDSDYLISSIWTCQVAGDTGHTGTHLRHTGRHRDTRGLT</sequence>
<keyword evidence="2" id="KW-0812">Transmembrane</keyword>
<evidence type="ECO:0000313" key="3">
    <source>
        <dbReference type="EMBL" id="KAK5898607.1"/>
    </source>
</evidence>
<evidence type="ECO:0000313" key="4">
    <source>
        <dbReference type="Proteomes" id="UP001335648"/>
    </source>
</evidence>